<dbReference type="PANTHER" id="PTHR44757">
    <property type="entry name" value="DIGUANYLATE CYCLASE DGCP"/>
    <property type="match status" value="1"/>
</dbReference>
<evidence type="ECO:0000313" key="6">
    <source>
        <dbReference type="Proteomes" id="UP001596494"/>
    </source>
</evidence>
<dbReference type="InterPro" id="IPR035965">
    <property type="entry name" value="PAS-like_dom_sf"/>
</dbReference>
<dbReference type="InterPro" id="IPR035919">
    <property type="entry name" value="EAL_sf"/>
</dbReference>
<dbReference type="SUPFAM" id="SSF55073">
    <property type="entry name" value="Nucleotide cyclase"/>
    <property type="match status" value="1"/>
</dbReference>
<reference evidence="6" key="1">
    <citation type="journal article" date="2019" name="Int. J. Syst. Evol. Microbiol.">
        <title>The Global Catalogue of Microorganisms (GCM) 10K type strain sequencing project: providing services to taxonomists for standard genome sequencing and annotation.</title>
        <authorList>
            <consortium name="The Broad Institute Genomics Platform"/>
            <consortium name="The Broad Institute Genome Sequencing Center for Infectious Disease"/>
            <person name="Wu L."/>
            <person name="Ma J."/>
        </authorList>
    </citation>
    <scope>NUCLEOTIDE SEQUENCE [LARGE SCALE GENOMIC DNA]</scope>
    <source>
        <strain evidence="6">CCUG 73951</strain>
    </source>
</reference>
<dbReference type="EMBL" id="JBHTBY010000010">
    <property type="protein sequence ID" value="MFC7321605.1"/>
    <property type="molecule type" value="Genomic_DNA"/>
</dbReference>
<keyword evidence="6" id="KW-1185">Reference proteome</keyword>
<dbReference type="InterPro" id="IPR001633">
    <property type="entry name" value="EAL_dom"/>
</dbReference>
<dbReference type="Pfam" id="PF00563">
    <property type="entry name" value="EAL"/>
    <property type="match status" value="1"/>
</dbReference>
<dbReference type="InterPro" id="IPR000160">
    <property type="entry name" value="GGDEF_dom"/>
</dbReference>
<evidence type="ECO:0000259" key="1">
    <source>
        <dbReference type="PROSITE" id="PS50112"/>
    </source>
</evidence>
<dbReference type="Gene3D" id="3.30.70.270">
    <property type="match status" value="1"/>
</dbReference>
<feature type="domain" description="GGDEF" evidence="4">
    <location>
        <begin position="535"/>
        <end position="668"/>
    </location>
</feature>
<dbReference type="CDD" id="cd00130">
    <property type="entry name" value="PAS"/>
    <property type="match status" value="1"/>
</dbReference>
<dbReference type="Pfam" id="PF13426">
    <property type="entry name" value="PAS_9"/>
    <property type="match status" value="1"/>
</dbReference>
<dbReference type="SUPFAM" id="SSF55781">
    <property type="entry name" value="GAF domain-like"/>
    <property type="match status" value="2"/>
</dbReference>
<dbReference type="Pfam" id="PF01590">
    <property type="entry name" value="GAF"/>
    <property type="match status" value="1"/>
</dbReference>
<dbReference type="InterPro" id="IPR000014">
    <property type="entry name" value="PAS"/>
</dbReference>
<dbReference type="NCBIfam" id="TIGR00254">
    <property type="entry name" value="GGDEF"/>
    <property type="match status" value="1"/>
</dbReference>
<dbReference type="SMART" id="SM00267">
    <property type="entry name" value="GGDEF"/>
    <property type="match status" value="1"/>
</dbReference>
<evidence type="ECO:0000259" key="4">
    <source>
        <dbReference type="PROSITE" id="PS50887"/>
    </source>
</evidence>
<gene>
    <name evidence="5" type="ORF">ACFQMN_12035</name>
</gene>
<dbReference type="PANTHER" id="PTHR44757:SF2">
    <property type="entry name" value="BIOFILM ARCHITECTURE MAINTENANCE PROTEIN MBAA"/>
    <property type="match status" value="1"/>
</dbReference>
<evidence type="ECO:0000259" key="3">
    <source>
        <dbReference type="PROSITE" id="PS50883"/>
    </source>
</evidence>
<dbReference type="PROSITE" id="PS50887">
    <property type="entry name" value="GGDEF"/>
    <property type="match status" value="1"/>
</dbReference>
<dbReference type="Pfam" id="PF00990">
    <property type="entry name" value="GGDEF"/>
    <property type="match status" value="1"/>
</dbReference>
<dbReference type="InterPro" id="IPR000700">
    <property type="entry name" value="PAS-assoc_C"/>
</dbReference>
<feature type="domain" description="EAL" evidence="3">
    <location>
        <begin position="677"/>
        <end position="930"/>
    </location>
</feature>
<dbReference type="SMART" id="SM00091">
    <property type="entry name" value="PAS"/>
    <property type="match status" value="1"/>
</dbReference>
<dbReference type="PROSITE" id="PS50112">
    <property type="entry name" value="PAS"/>
    <property type="match status" value="1"/>
</dbReference>
<feature type="domain" description="PAC" evidence="2">
    <location>
        <begin position="452"/>
        <end position="503"/>
    </location>
</feature>
<sequence length="930" mass="105586">MSNEQTRYSRLAQITKLINTNLELREVLEHVVTAISEEIVRCDSVGIYLPQEDGTYRGFVGKPELINGMTLDMHVVDTAHDHLAKEVIETKQAIYIPDTSKDSRPDPRAVKGFGIKSLLVLPMDYEEELFGLVFLFDYGIPMNLTDSEIESIKAYVNMAAVAVRNSNDLTKKESLIADKQLLLNVTRDLSLCSSLKEVMDKSFKYLGEVLKNPNIGAHLLDPVAHRHINPTSLSKDSEWSEEAWKRTHRHLAVDFKKDLVFQEVLRTKKPIFIGDTLNDPRPNHEACRRFGIKGMYMIPMIAAGNVLGTIAIVNLKEKGHVYPKSAMQLAESIVDATAPVLSYLLYIEKQELIISERTSELTEKNRELQQVISEVKQIGREKELILNSAGEGIFGLDLTGKITFCNPSATKNLGYEEESELIGQPCHNILEGCRDEQTGMFSPKLQKEADQDRAEEYFFKKDRSRFPVEFVITPQIEKNETVGYVVTFKDITSRKQMEEKIKYHAYYDSVTNLPNRVLFQDRLHQALNYAESSGRSLGVLFLDVDRFKKINDTFGHTFGDRVLKKIADRLLHRLPKEATVSRQGGDEFIILVPNLENKTGVKDYAREVLCVFSDPFHINGQEVSVKTSIGISMFPENGTSSEQLIKYADVAMYKAKKLSGNQFQLYDPNLEDRSLGSVELENDLYKALQNDELTVVYQPKYDAMKSRMFGVEALLRWHRPQKGIMKPKDFIPLAEETGLIIPMGEWILKKACEQGKEWHNQGLDHLSVSVNLSPQQFNQEDLVANVKTILEETDLPAPCLELELTENLIIHNTEKTLRIIHDLKDLGVKISIDDFGTGYSSLGYLKDFPVDTLKIDKTFIDELPDNPNNAAITNTIITLGNSLKLNVLAEGVEKKEQLDYLTDNGCYLIQGYYFSRPLKAEDVIHQIYIR</sequence>
<dbReference type="Gene3D" id="3.30.450.40">
    <property type="match status" value="2"/>
</dbReference>
<dbReference type="InterPro" id="IPR029016">
    <property type="entry name" value="GAF-like_dom_sf"/>
</dbReference>
<dbReference type="SMART" id="SM00052">
    <property type="entry name" value="EAL"/>
    <property type="match status" value="1"/>
</dbReference>
<dbReference type="Proteomes" id="UP001596494">
    <property type="component" value="Unassembled WGS sequence"/>
</dbReference>
<dbReference type="InterPro" id="IPR052155">
    <property type="entry name" value="Biofilm_reg_signaling"/>
</dbReference>
<protein>
    <submittedName>
        <fullName evidence="5">EAL domain-containing protein</fullName>
    </submittedName>
</protein>
<dbReference type="NCBIfam" id="TIGR00229">
    <property type="entry name" value="sensory_box"/>
    <property type="match status" value="1"/>
</dbReference>
<evidence type="ECO:0000259" key="2">
    <source>
        <dbReference type="PROSITE" id="PS50113"/>
    </source>
</evidence>
<proteinExistence type="predicted"/>
<dbReference type="CDD" id="cd01949">
    <property type="entry name" value="GGDEF"/>
    <property type="match status" value="1"/>
</dbReference>
<evidence type="ECO:0000313" key="5">
    <source>
        <dbReference type="EMBL" id="MFC7321605.1"/>
    </source>
</evidence>
<accession>A0ABW2K639</accession>
<dbReference type="PROSITE" id="PS50883">
    <property type="entry name" value="EAL"/>
    <property type="match status" value="1"/>
</dbReference>
<dbReference type="SUPFAM" id="SSF55785">
    <property type="entry name" value="PYP-like sensor domain (PAS domain)"/>
    <property type="match status" value="1"/>
</dbReference>
<dbReference type="RefSeq" id="WP_289216857.1">
    <property type="nucleotide sequence ID" value="NZ_JAPVRC010000009.1"/>
</dbReference>
<dbReference type="InterPro" id="IPR029787">
    <property type="entry name" value="Nucleotide_cyclase"/>
</dbReference>
<dbReference type="CDD" id="cd01948">
    <property type="entry name" value="EAL"/>
    <property type="match status" value="1"/>
</dbReference>
<dbReference type="Gene3D" id="3.30.450.20">
    <property type="entry name" value="PAS domain"/>
    <property type="match status" value="1"/>
</dbReference>
<dbReference type="Gene3D" id="3.20.20.450">
    <property type="entry name" value="EAL domain"/>
    <property type="match status" value="1"/>
</dbReference>
<dbReference type="Pfam" id="PF13185">
    <property type="entry name" value="GAF_2"/>
    <property type="match status" value="1"/>
</dbReference>
<dbReference type="InterPro" id="IPR003018">
    <property type="entry name" value="GAF"/>
</dbReference>
<organism evidence="5 6">
    <name type="scientific">Halobacillus campisalis</name>
    <dbReference type="NCBI Taxonomy" id="435909"/>
    <lineage>
        <taxon>Bacteria</taxon>
        <taxon>Bacillati</taxon>
        <taxon>Bacillota</taxon>
        <taxon>Bacilli</taxon>
        <taxon>Bacillales</taxon>
        <taxon>Bacillaceae</taxon>
        <taxon>Halobacillus</taxon>
    </lineage>
</organism>
<feature type="domain" description="PAS" evidence="1">
    <location>
        <begin position="385"/>
        <end position="419"/>
    </location>
</feature>
<dbReference type="PROSITE" id="PS50113">
    <property type="entry name" value="PAC"/>
    <property type="match status" value="1"/>
</dbReference>
<dbReference type="InterPro" id="IPR043128">
    <property type="entry name" value="Rev_trsase/Diguanyl_cyclase"/>
</dbReference>
<dbReference type="SUPFAM" id="SSF141868">
    <property type="entry name" value="EAL domain-like"/>
    <property type="match status" value="1"/>
</dbReference>
<name>A0ABW2K639_9BACI</name>
<dbReference type="SMART" id="SM00065">
    <property type="entry name" value="GAF"/>
    <property type="match status" value="2"/>
</dbReference>
<comment type="caution">
    <text evidence="5">The sequence shown here is derived from an EMBL/GenBank/DDBJ whole genome shotgun (WGS) entry which is preliminary data.</text>
</comment>